<keyword evidence="2" id="KW-1185">Reference proteome</keyword>
<protein>
    <submittedName>
        <fullName evidence="1">Uncharacterized protein</fullName>
    </submittedName>
</protein>
<dbReference type="AlphaFoldDB" id="A0AAE0KGB6"/>
<dbReference type="PANTHER" id="PTHR35186">
    <property type="entry name" value="ANK_REP_REGION DOMAIN-CONTAINING PROTEIN"/>
    <property type="match status" value="1"/>
</dbReference>
<proteinExistence type="predicted"/>
<evidence type="ECO:0000313" key="1">
    <source>
        <dbReference type="EMBL" id="KAK3375700.1"/>
    </source>
</evidence>
<sequence>MPSHLRIHQPQQPSAVPLQNNFPSLCSIPPDLVSRLLLVFAENLTMSGFEVAGVILGAFPLVIYALDELTKQLSPSSSLKLKCKVYRMKLATQKLVFSNILEKLLVPLVADNETFPELLSSPEGEGWRDPRLANLLKKRLGHASPVFLECIERMGQVVRDMQRELSIDSGDIAGLIFTMSRNLQGG</sequence>
<dbReference type="EMBL" id="JAULSN010000003">
    <property type="protein sequence ID" value="KAK3375700.1"/>
    <property type="molecule type" value="Genomic_DNA"/>
</dbReference>
<organism evidence="1 2">
    <name type="scientific">Lasiosphaeria ovina</name>
    <dbReference type="NCBI Taxonomy" id="92902"/>
    <lineage>
        <taxon>Eukaryota</taxon>
        <taxon>Fungi</taxon>
        <taxon>Dikarya</taxon>
        <taxon>Ascomycota</taxon>
        <taxon>Pezizomycotina</taxon>
        <taxon>Sordariomycetes</taxon>
        <taxon>Sordariomycetidae</taxon>
        <taxon>Sordariales</taxon>
        <taxon>Lasiosphaeriaceae</taxon>
        <taxon>Lasiosphaeria</taxon>
    </lineage>
</organism>
<reference evidence="1" key="1">
    <citation type="journal article" date="2023" name="Mol. Phylogenet. Evol.">
        <title>Genome-scale phylogeny and comparative genomics of the fungal order Sordariales.</title>
        <authorList>
            <person name="Hensen N."/>
            <person name="Bonometti L."/>
            <person name="Westerberg I."/>
            <person name="Brannstrom I.O."/>
            <person name="Guillou S."/>
            <person name="Cros-Aarteil S."/>
            <person name="Calhoun S."/>
            <person name="Haridas S."/>
            <person name="Kuo A."/>
            <person name="Mondo S."/>
            <person name="Pangilinan J."/>
            <person name="Riley R."/>
            <person name="LaButti K."/>
            <person name="Andreopoulos B."/>
            <person name="Lipzen A."/>
            <person name="Chen C."/>
            <person name="Yan M."/>
            <person name="Daum C."/>
            <person name="Ng V."/>
            <person name="Clum A."/>
            <person name="Steindorff A."/>
            <person name="Ohm R.A."/>
            <person name="Martin F."/>
            <person name="Silar P."/>
            <person name="Natvig D.O."/>
            <person name="Lalanne C."/>
            <person name="Gautier V."/>
            <person name="Ament-Velasquez S.L."/>
            <person name="Kruys A."/>
            <person name="Hutchinson M.I."/>
            <person name="Powell A.J."/>
            <person name="Barry K."/>
            <person name="Miller A.N."/>
            <person name="Grigoriev I.V."/>
            <person name="Debuchy R."/>
            <person name="Gladieux P."/>
            <person name="Hiltunen Thoren M."/>
            <person name="Johannesson H."/>
        </authorList>
    </citation>
    <scope>NUCLEOTIDE SEQUENCE</scope>
    <source>
        <strain evidence="1">CBS 958.72</strain>
    </source>
</reference>
<accession>A0AAE0KGB6</accession>
<comment type="caution">
    <text evidence="1">The sequence shown here is derived from an EMBL/GenBank/DDBJ whole genome shotgun (WGS) entry which is preliminary data.</text>
</comment>
<dbReference type="Proteomes" id="UP001287356">
    <property type="component" value="Unassembled WGS sequence"/>
</dbReference>
<reference evidence="1" key="2">
    <citation type="submission" date="2023-06" db="EMBL/GenBank/DDBJ databases">
        <authorList>
            <consortium name="Lawrence Berkeley National Laboratory"/>
            <person name="Haridas S."/>
            <person name="Hensen N."/>
            <person name="Bonometti L."/>
            <person name="Westerberg I."/>
            <person name="Brannstrom I.O."/>
            <person name="Guillou S."/>
            <person name="Cros-Aarteil S."/>
            <person name="Calhoun S."/>
            <person name="Kuo A."/>
            <person name="Mondo S."/>
            <person name="Pangilinan J."/>
            <person name="Riley R."/>
            <person name="Labutti K."/>
            <person name="Andreopoulos B."/>
            <person name="Lipzen A."/>
            <person name="Chen C."/>
            <person name="Yanf M."/>
            <person name="Daum C."/>
            <person name="Ng V."/>
            <person name="Clum A."/>
            <person name="Steindorff A."/>
            <person name="Ohm R."/>
            <person name="Martin F."/>
            <person name="Silar P."/>
            <person name="Natvig D."/>
            <person name="Lalanne C."/>
            <person name="Gautier V."/>
            <person name="Ament-Velasquez S.L."/>
            <person name="Kruys A."/>
            <person name="Hutchinson M.I."/>
            <person name="Powell A.J."/>
            <person name="Barry K."/>
            <person name="Miller A.N."/>
            <person name="Grigoriev I.V."/>
            <person name="Debuchy R."/>
            <person name="Gladieux P."/>
            <person name="Thoren M.H."/>
            <person name="Johannesson H."/>
        </authorList>
    </citation>
    <scope>NUCLEOTIDE SEQUENCE</scope>
    <source>
        <strain evidence="1">CBS 958.72</strain>
    </source>
</reference>
<dbReference type="PANTHER" id="PTHR35186:SF4">
    <property type="entry name" value="PRION-INHIBITION AND PROPAGATION HELO DOMAIN-CONTAINING PROTEIN"/>
    <property type="match status" value="1"/>
</dbReference>
<gene>
    <name evidence="1" type="ORF">B0T24DRAFT_205530</name>
</gene>
<name>A0AAE0KGB6_9PEZI</name>
<evidence type="ECO:0000313" key="2">
    <source>
        <dbReference type="Proteomes" id="UP001287356"/>
    </source>
</evidence>